<reference evidence="1 2" key="1">
    <citation type="submission" date="2019-08" db="EMBL/GenBank/DDBJ databases">
        <title>Whole genome sequencing of chitin degrading bacteria Chitinophaga pinensis YS16.</title>
        <authorList>
            <person name="Singh R.P."/>
            <person name="Manchanda G."/>
            <person name="Maurya I.K."/>
            <person name="Joshi N.K."/>
            <person name="Srivastava A.K."/>
        </authorList>
    </citation>
    <scope>NUCLEOTIDE SEQUENCE [LARGE SCALE GENOMIC DNA]</scope>
    <source>
        <strain evidence="1 2">YS-16</strain>
    </source>
</reference>
<proteinExistence type="predicted"/>
<dbReference type="NCBIfam" id="NF035939">
    <property type="entry name" value="TIM_EboE"/>
    <property type="match status" value="1"/>
</dbReference>
<comment type="caution">
    <text evidence="1">The sequence shown here is derived from an EMBL/GenBank/DDBJ whole genome shotgun (WGS) entry which is preliminary data.</text>
</comment>
<dbReference type="AlphaFoldDB" id="A0A5C6LTC5"/>
<name>A0A5C6LTC5_9BACT</name>
<dbReference type="Proteomes" id="UP000318815">
    <property type="component" value="Unassembled WGS sequence"/>
</dbReference>
<evidence type="ECO:0000313" key="1">
    <source>
        <dbReference type="EMBL" id="TWW00715.1"/>
    </source>
</evidence>
<dbReference type="GO" id="GO:0016853">
    <property type="term" value="F:isomerase activity"/>
    <property type="evidence" value="ECO:0007669"/>
    <property type="project" value="UniProtKB-KW"/>
</dbReference>
<evidence type="ECO:0000313" key="2">
    <source>
        <dbReference type="Proteomes" id="UP000318815"/>
    </source>
</evidence>
<protein>
    <submittedName>
        <fullName evidence="1">Xylose isomerase</fullName>
    </submittedName>
</protein>
<accession>A0A5C6LTC5</accession>
<organism evidence="1 2">
    <name type="scientific">Chitinophaga pinensis</name>
    <dbReference type="NCBI Taxonomy" id="79329"/>
    <lineage>
        <taxon>Bacteria</taxon>
        <taxon>Pseudomonadati</taxon>
        <taxon>Bacteroidota</taxon>
        <taxon>Chitinophagia</taxon>
        <taxon>Chitinophagales</taxon>
        <taxon>Chitinophagaceae</taxon>
        <taxon>Chitinophaga</taxon>
    </lineage>
</organism>
<gene>
    <name evidence="1" type="ORF">FEF09_09440</name>
</gene>
<dbReference type="EMBL" id="VOHS01000007">
    <property type="protein sequence ID" value="TWW00715.1"/>
    <property type="molecule type" value="Genomic_DNA"/>
</dbReference>
<dbReference type="InterPro" id="IPR036237">
    <property type="entry name" value="Xyl_isomerase-like_sf"/>
</dbReference>
<keyword evidence="1" id="KW-0413">Isomerase</keyword>
<sequence length="407" mass="46368">MQVSDHSYLTYCTNIHPGENWSAHFAQLKQYVPAVKKEVSPDKPFGIGLRLSNTASLELSKEAALEEFKAWLKEQDCYVFTMNGFPYGGFHHTVVKDHVHTPDWTSSERVFYTSRLFRLLASLLPEGIEGGISTAPLSYKLWHVRCESEKEAIMETTTLHILQIVEQLVRIKRSGGPSMHLDVEPEPDGMMENTQEFLDWYLHYLLPLGIPSLEDKFGMSAEEAATAIKTHVQLCYDVCHFALVYESAEDVLKQLQQHGLKVGKLQISAALKALLPAEATAREQVINAFREFNEPTYLHQVIARKADGFLHYPDLPQALEDAANPAVKEWRSHFHVPVFVDSYGVLSSTRSDIENVLQLQRKQPFTQHLEVETYTWDVLPAELKLPMDRSVSRELLWVLQQLELPAL</sequence>
<dbReference type="RefSeq" id="WP_146304877.1">
    <property type="nucleotide sequence ID" value="NZ_VOHS01000007.1"/>
</dbReference>
<dbReference type="SUPFAM" id="SSF51658">
    <property type="entry name" value="Xylose isomerase-like"/>
    <property type="match status" value="1"/>
</dbReference>
<keyword evidence="2" id="KW-1185">Reference proteome</keyword>
<dbReference type="OrthoDB" id="9785907at2"/>